<name>A0A8H3B5Y2_9AGAM</name>
<proteinExistence type="predicted"/>
<reference evidence="1" key="1">
    <citation type="submission" date="2021-01" db="EMBL/GenBank/DDBJ databases">
        <authorList>
            <person name="Kaushik A."/>
        </authorList>
    </citation>
    <scope>NUCLEOTIDE SEQUENCE</scope>
    <source>
        <strain evidence="1">AG3-T5</strain>
    </source>
</reference>
<dbReference type="Proteomes" id="UP000663841">
    <property type="component" value="Unassembled WGS sequence"/>
</dbReference>
<comment type="caution">
    <text evidence="1">The sequence shown here is derived from an EMBL/GenBank/DDBJ whole genome shotgun (WGS) entry which is preliminary data.</text>
</comment>
<protein>
    <submittedName>
        <fullName evidence="1">Uncharacterized protein</fullName>
    </submittedName>
</protein>
<dbReference type="AlphaFoldDB" id="A0A8H3B5Y2"/>
<organism evidence="1 2">
    <name type="scientific">Rhizoctonia solani</name>
    <dbReference type="NCBI Taxonomy" id="456999"/>
    <lineage>
        <taxon>Eukaryota</taxon>
        <taxon>Fungi</taxon>
        <taxon>Dikarya</taxon>
        <taxon>Basidiomycota</taxon>
        <taxon>Agaricomycotina</taxon>
        <taxon>Agaricomycetes</taxon>
        <taxon>Cantharellales</taxon>
        <taxon>Ceratobasidiaceae</taxon>
        <taxon>Rhizoctonia</taxon>
    </lineage>
</organism>
<dbReference type="EMBL" id="CAJMWW010000125">
    <property type="protein sequence ID" value="CAE6448521.1"/>
    <property type="molecule type" value="Genomic_DNA"/>
</dbReference>
<accession>A0A8H3B5Y2</accession>
<sequence length="164" mass="19215">MTQTRTGSLHTTLLIRELEPGVTAKRIMKRKVHKLDLLSVTQPPMKWYVKCYPGSSKYAIQDTSYKKYIAVVMDGDNPYGVEEEDASALELEHQFQDFYLIKLAGTRRYLEHPNIKLEKNHTMRHISIMKGKLHKQSPTSRLFLAIRKDQWRYRQCSQTKAQAF</sequence>
<evidence type="ECO:0000313" key="1">
    <source>
        <dbReference type="EMBL" id="CAE6448521.1"/>
    </source>
</evidence>
<gene>
    <name evidence="1" type="ORF">RDB_LOCUS118771</name>
</gene>
<evidence type="ECO:0000313" key="2">
    <source>
        <dbReference type="Proteomes" id="UP000663841"/>
    </source>
</evidence>